<keyword evidence="2" id="KW-1185">Reference proteome</keyword>
<dbReference type="STRING" id="407022.SAMN05661044_01743"/>
<organism evidence="1 2">
    <name type="scientific">Olivibacter domesticus</name>
    <name type="common">Pseudosphingobacterium domesticum</name>
    <dbReference type="NCBI Taxonomy" id="407022"/>
    <lineage>
        <taxon>Bacteria</taxon>
        <taxon>Pseudomonadati</taxon>
        <taxon>Bacteroidota</taxon>
        <taxon>Sphingobacteriia</taxon>
        <taxon>Sphingobacteriales</taxon>
        <taxon>Sphingobacteriaceae</taxon>
        <taxon>Olivibacter</taxon>
    </lineage>
</organism>
<dbReference type="Proteomes" id="UP000199421">
    <property type="component" value="Unassembled WGS sequence"/>
</dbReference>
<reference evidence="2" key="1">
    <citation type="submission" date="2016-10" db="EMBL/GenBank/DDBJ databases">
        <authorList>
            <person name="Varghese N."/>
            <person name="Submissions S."/>
        </authorList>
    </citation>
    <scope>NUCLEOTIDE SEQUENCE [LARGE SCALE GENOMIC DNA]</scope>
    <source>
        <strain evidence="2">DSM 18733</strain>
    </source>
</reference>
<dbReference type="AlphaFoldDB" id="A0A1H7LQX5"/>
<accession>A0A1H7LQX5</accession>
<proteinExistence type="predicted"/>
<protein>
    <submittedName>
        <fullName evidence="1">Uncharacterized protein</fullName>
    </submittedName>
</protein>
<evidence type="ECO:0000313" key="2">
    <source>
        <dbReference type="Proteomes" id="UP000199421"/>
    </source>
</evidence>
<sequence length="156" mass="18444">MIINLAFMEALKNVSKEKSMMDKFVLRTVSNWRIWRYLGKKPEKVTYCLYYRIYSFQLQSLWRPVDLKPKKRRLPFWVKTSEECDRPLSVFCEMLADINPKCSVESIPYQALLKHVEKLCGAEMDVFAQFAIAKLTYIDGKGELSIVFISQEHQLY</sequence>
<evidence type="ECO:0000313" key="1">
    <source>
        <dbReference type="EMBL" id="SEL01300.1"/>
    </source>
</evidence>
<name>A0A1H7LQX5_OLID1</name>
<dbReference type="EMBL" id="FOAF01000001">
    <property type="protein sequence ID" value="SEL01300.1"/>
    <property type="molecule type" value="Genomic_DNA"/>
</dbReference>
<gene>
    <name evidence="1" type="ORF">SAMN05661044_01743</name>
</gene>